<dbReference type="Gene3D" id="2.60.120.10">
    <property type="entry name" value="Jelly Rolls"/>
    <property type="match status" value="1"/>
</dbReference>
<evidence type="ECO:0000313" key="2">
    <source>
        <dbReference type="EMBL" id="PGH58458.1"/>
    </source>
</evidence>
<dbReference type="CDD" id="cd02233">
    <property type="entry name" value="cupin_HNL-like"/>
    <property type="match status" value="1"/>
</dbReference>
<dbReference type="PANTHER" id="PTHR43698:SF1">
    <property type="entry name" value="BLL4564 PROTEIN"/>
    <property type="match status" value="1"/>
</dbReference>
<dbReference type="InterPro" id="IPR013096">
    <property type="entry name" value="Cupin_2"/>
</dbReference>
<feature type="domain" description="Cupin type-2" evidence="1">
    <location>
        <begin position="57"/>
        <end position="122"/>
    </location>
</feature>
<name>A0A2B8BLP0_9PROT</name>
<keyword evidence="3" id="KW-1185">Reference proteome</keyword>
<reference evidence="3" key="1">
    <citation type="submission" date="2017-10" db="EMBL/GenBank/DDBJ databases">
        <authorList>
            <person name="Kravchenko I.K."/>
            <person name="Grouzdev D.S."/>
        </authorList>
    </citation>
    <scope>NUCLEOTIDE SEQUENCE [LARGE SCALE GENOMIC DNA]</scope>
    <source>
        <strain evidence="3">B2</strain>
    </source>
</reference>
<dbReference type="RefSeq" id="WP_098735288.1">
    <property type="nucleotide sequence ID" value="NZ_PDKW01000038.1"/>
</dbReference>
<comment type="caution">
    <text evidence="2">The sequence shown here is derived from an EMBL/GenBank/DDBJ whole genome shotgun (WGS) entry which is preliminary data.</text>
</comment>
<dbReference type="AlphaFoldDB" id="A0A2B8BLP0"/>
<dbReference type="InterPro" id="IPR047263">
    <property type="entry name" value="HNL-like_cupin"/>
</dbReference>
<dbReference type="Proteomes" id="UP000225379">
    <property type="component" value="Unassembled WGS sequence"/>
</dbReference>
<gene>
    <name evidence="2" type="ORF">CRT60_04670</name>
</gene>
<dbReference type="SUPFAM" id="SSF51182">
    <property type="entry name" value="RmlC-like cupins"/>
    <property type="match status" value="1"/>
</dbReference>
<organism evidence="2 3">
    <name type="scientific">Azospirillum palustre</name>
    <dbReference type="NCBI Taxonomy" id="2044885"/>
    <lineage>
        <taxon>Bacteria</taxon>
        <taxon>Pseudomonadati</taxon>
        <taxon>Pseudomonadota</taxon>
        <taxon>Alphaproteobacteria</taxon>
        <taxon>Rhodospirillales</taxon>
        <taxon>Azospirillaceae</taxon>
        <taxon>Azospirillum</taxon>
    </lineage>
</organism>
<protein>
    <submittedName>
        <fullName evidence="2">Cupin</fullName>
    </submittedName>
</protein>
<evidence type="ECO:0000259" key="1">
    <source>
        <dbReference type="Pfam" id="PF07883"/>
    </source>
</evidence>
<dbReference type="OrthoDB" id="9802489at2"/>
<accession>A0A2B8BLP0</accession>
<evidence type="ECO:0000313" key="3">
    <source>
        <dbReference type="Proteomes" id="UP000225379"/>
    </source>
</evidence>
<sequence>MTGYFEMQMSCPPAMTVRRAGDGIVAAPEGIANGSFLVQMLLSSRTEGEMTAMRAFIPPGVATHWHSHPSGQLLFALDGVGLVQREGGEPVEVRAGDAVWFAPGERHWHGAAPSSPFSYVSVQPVRDGTAVHWMEAVEQGELSR</sequence>
<dbReference type="PANTHER" id="PTHR43698">
    <property type="entry name" value="RIBD C-TERMINAL DOMAIN CONTAINING PROTEIN"/>
    <property type="match status" value="1"/>
</dbReference>
<dbReference type="Pfam" id="PF07883">
    <property type="entry name" value="Cupin_2"/>
    <property type="match status" value="1"/>
</dbReference>
<dbReference type="EMBL" id="PDKW01000038">
    <property type="protein sequence ID" value="PGH58458.1"/>
    <property type="molecule type" value="Genomic_DNA"/>
</dbReference>
<proteinExistence type="predicted"/>
<dbReference type="InterPro" id="IPR011051">
    <property type="entry name" value="RmlC_Cupin_sf"/>
</dbReference>
<dbReference type="InterPro" id="IPR014710">
    <property type="entry name" value="RmlC-like_jellyroll"/>
</dbReference>